<evidence type="ECO:0000259" key="3">
    <source>
        <dbReference type="PROSITE" id="PS50110"/>
    </source>
</evidence>
<feature type="domain" description="Response regulatory" evidence="3">
    <location>
        <begin position="7"/>
        <end position="129"/>
    </location>
</feature>
<accession>A0A0P9Z8N8</accession>
<dbReference type="Gene3D" id="3.40.50.2300">
    <property type="match status" value="1"/>
</dbReference>
<reference evidence="4 5" key="1">
    <citation type="submission" date="2015-09" db="EMBL/GenBank/DDBJ databases">
        <title>Genome announcement of multiple Pseudomonas syringae strains.</title>
        <authorList>
            <person name="Thakur S."/>
            <person name="Wang P.W."/>
            <person name="Gong Y."/>
            <person name="Weir B.S."/>
            <person name="Guttman D.S."/>
        </authorList>
    </citation>
    <scope>NUCLEOTIDE SEQUENCE [LARGE SCALE GENOMIC DNA]</scope>
    <source>
        <strain evidence="4 5">ICMP3882</strain>
    </source>
</reference>
<dbReference type="InterPro" id="IPR050595">
    <property type="entry name" value="Bact_response_regulator"/>
</dbReference>
<dbReference type="EMBL" id="LJRF01000129">
    <property type="protein sequence ID" value="KPY45964.1"/>
    <property type="molecule type" value="Genomic_DNA"/>
</dbReference>
<organism evidence="4 5">
    <name type="scientific">Pseudomonas syringae pv. ribicola</name>
    <dbReference type="NCBI Taxonomy" id="55398"/>
    <lineage>
        <taxon>Bacteria</taxon>
        <taxon>Pseudomonadati</taxon>
        <taxon>Pseudomonadota</taxon>
        <taxon>Gammaproteobacteria</taxon>
        <taxon>Pseudomonadales</taxon>
        <taxon>Pseudomonadaceae</taxon>
        <taxon>Pseudomonas</taxon>
    </lineage>
</organism>
<dbReference type="SMART" id="SM00448">
    <property type="entry name" value="REC"/>
    <property type="match status" value="1"/>
</dbReference>
<feature type="modified residue" description="4-aspartylphosphate" evidence="2">
    <location>
        <position position="59"/>
    </location>
</feature>
<gene>
    <name evidence="4" type="ORF">ALO47_03090</name>
</gene>
<protein>
    <submittedName>
        <fullName evidence="4">Response regulator receiver</fullName>
    </submittedName>
</protein>
<evidence type="ECO:0000256" key="1">
    <source>
        <dbReference type="ARBA" id="ARBA00022553"/>
    </source>
</evidence>
<dbReference type="Proteomes" id="UP000050554">
    <property type="component" value="Unassembled WGS sequence"/>
</dbReference>
<dbReference type="SUPFAM" id="SSF52172">
    <property type="entry name" value="CheY-like"/>
    <property type="match status" value="1"/>
</dbReference>
<dbReference type="PATRIC" id="fig|55398.3.peg.3889"/>
<dbReference type="PROSITE" id="PS50110">
    <property type="entry name" value="RESPONSE_REGULATORY"/>
    <property type="match status" value="1"/>
</dbReference>
<sequence>MFKHNLRILLVEDHPFQLIATQILLNNQGYFLLTPVLTASEAMAAMERSPEPYDLILCDQRLPDLDGLDLIEKAWKRGLIRHAVLLSGLAAQQLLDLEQLAIRLGLPMLGCLSKPLNGPVLVHLLNGVSGSQ</sequence>
<dbReference type="InterPro" id="IPR001789">
    <property type="entry name" value="Sig_transdc_resp-reg_receiver"/>
</dbReference>
<dbReference type="Pfam" id="PF00072">
    <property type="entry name" value="Response_reg"/>
    <property type="match status" value="1"/>
</dbReference>
<name>A0A0P9Z8N8_PSESI</name>
<dbReference type="AlphaFoldDB" id="A0A0P9Z8N8"/>
<evidence type="ECO:0000313" key="4">
    <source>
        <dbReference type="EMBL" id="KPY45964.1"/>
    </source>
</evidence>
<dbReference type="PANTHER" id="PTHR44591">
    <property type="entry name" value="STRESS RESPONSE REGULATOR PROTEIN 1"/>
    <property type="match status" value="1"/>
</dbReference>
<proteinExistence type="predicted"/>
<dbReference type="RefSeq" id="WP_004885632.1">
    <property type="nucleotide sequence ID" value="NZ_LJRF01000129.1"/>
</dbReference>
<evidence type="ECO:0000256" key="2">
    <source>
        <dbReference type="PROSITE-ProRule" id="PRU00169"/>
    </source>
</evidence>
<dbReference type="GO" id="GO:0000160">
    <property type="term" value="P:phosphorelay signal transduction system"/>
    <property type="evidence" value="ECO:0007669"/>
    <property type="project" value="InterPro"/>
</dbReference>
<evidence type="ECO:0000313" key="5">
    <source>
        <dbReference type="Proteomes" id="UP000050554"/>
    </source>
</evidence>
<comment type="caution">
    <text evidence="4">The sequence shown here is derived from an EMBL/GenBank/DDBJ whole genome shotgun (WGS) entry which is preliminary data.</text>
</comment>
<dbReference type="InterPro" id="IPR011006">
    <property type="entry name" value="CheY-like_superfamily"/>
</dbReference>
<keyword evidence="1 2" id="KW-0597">Phosphoprotein</keyword>
<dbReference type="PANTHER" id="PTHR44591:SF3">
    <property type="entry name" value="RESPONSE REGULATORY DOMAIN-CONTAINING PROTEIN"/>
    <property type="match status" value="1"/>
</dbReference>